<accession>A0A0A8YJV9</accession>
<name>A0A0A8YJV9_ARUDO</name>
<proteinExistence type="predicted"/>
<reference evidence="1" key="2">
    <citation type="journal article" date="2015" name="Data Brief">
        <title>Shoot transcriptome of the giant reed, Arundo donax.</title>
        <authorList>
            <person name="Barrero R.A."/>
            <person name="Guerrero F.D."/>
            <person name="Moolhuijzen P."/>
            <person name="Goolsby J.A."/>
            <person name="Tidwell J."/>
            <person name="Bellgard S.E."/>
            <person name="Bellgard M.I."/>
        </authorList>
    </citation>
    <scope>NUCLEOTIDE SEQUENCE</scope>
    <source>
        <tissue evidence="1">Shoot tissue taken approximately 20 cm above the soil surface</tissue>
    </source>
</reference>
<evidence type="ECO:0000313" key="1">
    <source>
        <dbReference type="EMBL" id="JAD26416.1"/>
    </source>
</evidence>
<dbReference type="EMBL" id="GBRH01271479">
    <property type="protein sequence ID" value="JAD26416.1"/>
    <property type="molecule type" value="Transcribed_RNA"/>
</dbReference>
<protein>
    <submittedName>
        <fullName evidence="1">Uncharacterized protein</fullName>
    </submittedName>
</protein>
<reference evidence="1" key="1">
    <citation type="submission" date="2014-09" db="EMBL/GenBank/DDBJ databases">
        <authorList>
            <person name="Magalhaes I.L.F."/>
            <person name="Oliveira U."/>
            <person name="Santos F.R."/>
            <person name="Vidigal T.H.D.A."/>
            <person name="Brescovit A.D."/>
            <person name="Santos A.J."/>
        </authorList>
    </citation>
    <scope>NUCLEOTIDE SEQUENCE</scope>
    <source>
        <tissue evidence="1">Shoot tissue taken approximately 20 cm above the soil surface</tissue>
    </source>
</reference>
<sequence length="42" mass="4603">MNISEYCGRLKRLADTLYDCGAAVSNPALVINTLRGLNNKFS</sequence>
<dbReference type="AlphaFoldDB" id="A0A0A8YJV9"/>
<organism evidence="1">
    <name type="scientific">Arundo donax</name>
    <name type="common">Giant reed</name>
    <name type="synonym">Donax arundinaceus</name>
    <dbReference type="NCBI Taxonomy" id="35708"/>
    <lineage>
        <taxon>Eukaryota</taxon>
        <taxon>Viridiplantae</taxon>
        <taxon>Streptophyta</taxon>
        <taxon>Embryophyta</taxon>
        <taxon>Tracheophyta</taxon>
        <taxon>Spermatophyta</taxon>
        <taxon>Magnoliopsida</taxon>
        <taxon>Liliopsida</taxon>
        <taxon>Poales</taxon>
        <taxon>Poaceae</taxon>
        <taxon>PACMAD clade</taxon>
        <taxon>Arundinoideae</taxon>
        <taxon>Arundineae</taxon>
        <taxon>Arundo</taxon>
    </lineage>
</organism>